<organism evidence="1 2">
    <name type="scientific">Thiocapsa roseopersicina</name>
    <dbReference type="NCBI Taxonomy" id="1058"/>
    <lineage>
        <taxon>Bacteria</taxon>
        <taxon>Pseudomonadati</taxon>
        <taxon>Pseudomonadota</taxon>
        <taxon>Gammaproteobacteria</taxon>
        <taxon>Chromatiales</taxon>
        <taxon>Chromatiaceae</taxon>
        <taxon>Thiocapsa</taxon>
    </lineage>
</organism>
<keyword evidence="2" id="KW-1185">Reference proteome</keyword>
<feature type="non-terminal residue" evidence="1">
    <location>
        <position position="74"/>
    </location>
</feature>
<evidence type="ECO:0000313" key="2">
    <source>
        <dbReference type="Proteomes" id="UP000198816"/>
    </source>
</evidence>
<reference evidence="2" key="1">
    <citation type="submission" date="2016-10" db="EMBL/GenBank/DDBJ databases">
        <authorList>
            <person name="Varghese N."/>
            <person name="Submissions S."/>
        </authorList>
    </citation>
    <scope>NUCLEOTIDE SEQUENCE [LARGE SCALE GENOMIC DNA]</scope>
    <source>
        <strain evidence="2">DSM 217</strain>
    </source>
</reference>
<evidence type="ECO:0000313" key="1">
    <source>
        <dbReference type="EMBL" id="SDX23334.1"/>
    </source>
</evidence>
<accession>A0A1H3A2A4</accession>
<dbReference type="EMBL" id="FNNZ01000018">
    <property type="protein sequence ID" value="SDX23334.1"/>
    <property type="molecule type" value="Genomic_DNA"/>
</dbReference>
<dbReference type="RefSeq" id="WP_217633719.1">
    <property type="nucleotide sequence ID" value="NZ_FNNZ01000018.1"/>
</dbReference>
<name>A0A1H3A2A4_THIRO</name>
<protein>
    <submittedName>
        <fullName evidence="1">Uncharacterized protein</fullName>
    </submittedName>
</protein>
<gene>
    <name evidence="1" type="ORF">SAMN05421783_1181</name>
</gene>
<dbReference type="Proteomes" id="UP000198816">
    <property type="component" value="Unassembled WGS sequence"/>
</dbReference>
<sequence>MPFCIPVGSGGRCRPGRLGSRRACLSLSENGADLLAVFVGQVCVFRPNPATHSDLKRPPILVQTGHSFRFKPAT</sequence>
<dbReference type="AlphaFoldDB" id="A0A1H3A2A4"/>
<proteinExistence type="predicted"/>